<dbReference type="SUPFAM" id="SSF103473">
    <property type="entry name" value="MFS general substrate transporter"/>
    <property type="match status" value="1"/>
</dbReference>
<dbReference type="InterPro" id="IPR010291">
    <property type="entry name" value="Ion_channel_UNC-93"/>
</dbReference>
<dbReference type="PANTHER" id="PTHR23294:SF0">
    <property type="entry name" value="UNC93-LIKE PROTEIN MFSD11"/>
    <property type="match status" value="1"/>
</dbReference>
<dbReference type="PANTHER" id="PTHR23294">
    <property type="entry name" value="ET TRANSLATION PRODUCT-RELATED"/>
    <property type="match status" value="1"/>
</dbReference>
<dbReference type="AlphaFoldDB" id="A0AAV7YMR5"/>
<dbReference type="EMBL" id="JANTQA010000051">
    <property type="protein sequence ID" value="KAJ3430039.1"/>
    <property type="molecule type" value="Genomic_DNA"/>
</dbReference>
<dbReference type="InterPro" id="IPR051617">
    <property type="entry name" value="UNC-93-like_regulator"/>
</dbReference>
<evidence type="ECO:0000313" key="11">
    <source>
        <dbReference type="Proteomes" id="UP001146793"/>
    </source>
</evidence>
<reference evidence="10" key="1">
    <citation type="submission" date="2022-08" db="EMBL/GenBank/DDBJ databases">
        <title>Novel sulphate-reducing endosymbionts in the free-living metamonad Anaeramoeba.</title>
        <authorList>
            <person name="Jerlstrom-Hultqvist J."/>
            <person name="Cepicka I."/>
            <person name="Gallot-Lavallee L."/>
            <person name="Salas-Leiva D."/>
            <person name="Curtis B.A."/>
            <person name="Zahonova K."/>
            <person name="Pipaliya S."/>
            <person name="Dacks J."/>
            <person name="Roger A.J."/>
        </authorList>
    </citation>
    <scope>NUCLEOTIDE SEQUENCE</scope>
    <source>
        <strain evidence="10">Busselton2</strain>
    </source>
</reference>
<keyword evidence="4 9" id="KW-0472">Membrane</keyword>
<evidence type="ECO:0000256" key="5">
    <source>
        <dbReference type="ARBA" id="ARBA00023180"/>
    </source>
</evidence>
<feature type="transmembrane region" description="Helical" evidence="9">
    <location>
        <begin position="337"/>
        <end position="357"/>
    </location>
</feature>
<evidence type="ECO:0000256" key="3">
    <source>
        <dbReference type="ARBA" id="ARBA00022989"/>
    </source>
</evidence>
<dbReference type="Proteomes" id="UP001146793">
    <property type="component" value="Unassembled WGS sequence"/>
</dbReference>
<feature type="transmembrane region" description="Helical" evidence="9">
    <location>
        <begin position="39"/>
        <end position="57"/>
    </location>
</feature>
<evidence type="ECO:0000256" key="6">
    <source>
        <dbReference type="ARBA" id="ARBA00040302"/>
    </source>
</evidence>
<dbReference type="Gene3D" id="1.20.1250.20">
    <property type="entry name" value="MFS general substrate transporter like domains"/>
    <property type="match status" value="2"/>
</dbReference>
<feature type="compositionally biased region" description="Polar residues" evidence="8">
    <location>
        <begin position="269"/>
        <end position="290"/>
    </location>
</feature>
<keyword evidence="2 9" id="KW-0812">Transmembrane</keyword>
<evidence type="ECO:0000313" key="10">
    <source>
        <dbReference type="EMBL" id="KAJ3430039.1"/>
    </source>
</evidence>
<feature type="transmembrane region" description="Helical" evidence="9">
    <location>
        <begin position="92"/>
        <end position="117"/>
    </location>
</feature>
<feature type="region of interest" description="Disordered" evidence="8">
    <location>
        <begin position="185"/>
        <end position="312"/>
    </location>
</feature>
<accession>A0AAV7YMR5</accession>
<feature type="transmembrane region" description="Helical" evidence="9">
    <location>
        <begin position="12"/>
        <end position="33"/>
    </location>
</feature>
<evidence type="ECO:0000256" key="1">
    <source>
        <dbReference type="ARBA" id="ARBA00004141"/>
    </source>
</evidence>
<evidence type="ECO:0000256" key="9">
    <source>
        <dbReference type="SAM" id="Phobius"/>
    </source>
</evidence>
<keyword evidence="3 9" id="KW-1133">Transmembrane helix</keyword>
<gene>
    <name evidence="10" type="ORF">M0812_23039</name>
</gene>
<evidence type="ECO:0000256" key="7">
    <source>
        <dbReference type="ARBA" id="ARBA00041910"/>
    </source>
</evidence>
<dbReference type="InterPro" id="IPR036259">
    <property type="entry name" value="MFS_trans_sf"/>
</dbReference>
<comment type="caution">
    <text evidence="10">The sequence shown here is derived from an EMBL/GenBank/DDBJ whole genome shotgun (WGS) entry which is preliminary data.</text>
</comment>
<dbReference type="GO" id="GO:0016020">
    <property type="term" value="C:membrane"/>
    <property type="evidence" value="ECO:0007669"/>
    <property type="project" value="UniProtKB-SubCell"/>
</dbReference>
<protein>
    <recommendedName>
        <fullName evidence="6">UNC93-like protein MFSD11</fullName>
    </recommendedName>
    <alternativeName>
        <fullName evidence="7">Major facilitator superfamily domain-containing protein 11</fullName>
    </alternativeName>
</protein>
<feature type="transmembrane region" description="Helical" evidence="9">
    <location>
        <begin position="419"/>
        <end position="445"/>
    </location>
</feature>
<feature type="transmembrane region" description="Helical" evidence="9">
    <location>
        <begin position="457"/>
        <end position="476"/>
    </location>
</feature>
<feature type="transmembrane region" description="Helical" evidence="9">
    <location>
        <begin position="394"/>
        <end position="413"/>
    </location>
</feature>
<evidence type="ECO:0000256" key="8">
    <source>
        <dbReference type="SAM" id="MobiDB-lite"/>
    </source>
</evidence>
<feature type="compositionally biased region" description="Basic and acidic residues" evidence="8">
    <location>
        <begin position="292"/>
        <end position="312"/>
    </location>
</feature>
<feature type="transmembrane region" description="Helical" evidence="9">
    <location>
        <begin position="69"/>
        <end position="86"/>
    </location>
</feature>
<name>A0AAV7YMR5_9EUKA</name>
<feature type="transmembrane region" description="Helical" evidence="9">
    <location>
        <begin position="129"/>
        <end position="153"/>
    </location>
</feature>
<proteinExistence type="predicted"/>
<keyword evidence="5" id="KW-0325">Glycoprotein</keyword>
<feature type="compositionally biased region" description="Low complexity" evidence="8">
    <location>
        <begin position="208"/>
        <end position="217"/>
    </location>
</feature>
<sequence length="507" mass="57081">MNKQRKQNLQTLLFSFSFCIFFIGFFSAQALTTKVSKKIGFFALTLLYSTFTFFLLISPWICKNIGPKYSIVLGGLFYLIFVSSYIKLITWYYLLASALVGFGAALLWCGNGVYLIWISPSEKIGKNTGIFNTFYLSSVLIGNGITSLLYNHYNLSDETVFTVLLLISAVGEIIFFFLDNIKSSQQGDEEPTETGKILGNNHKKPSYNTNTNTNTNNESSDTSRHNEEESLLDEDNYNENTKLINGEKEKITERGVGGGEEEEGELSLNRGNLSPKKSNRTQNIADPNSQFEEEKYPTPDERNNKGSDPERKEMSLLDTLKEQFRSLFKIFFSFRSLFFIPILVLVGMIQSIVYALLPSTLLKKNVPNCMIAFGITNFIGSFLNGLLIDKLGIFLDNILSTIVATIGCIVWISKGDSENLILVFTTFLCFGFSDSANQTLAYSIIKLLYPKKLHEGVVFAKFVNNGISAIFFFLFAYLSQAIGIYIFLGWNILAFISAFVIKFKYSN</sequence>
<feature type="transmembrane region" description="Helical" evidence="9">
    <location>
        <begin position="159"/>
        <end position="178"/>
    </location>
</feature>
<feature type="transmembrane region" description="Helical" evidence="9">
    <location>
        <begin position="369"/>
        <end position="387"/>
    </location>
</feature>
<evidence type="ECO:0000256" key="2">
    <source>
        <dbReference type="ARBA" id="ARBA00022692"/>
    </source>
</evidence>
<organism evidence="10 11">
    <name type="scientific">Anaeramoeba flamelloides</name>
    <dbReference type="NCBI Taxonomy" id="1746091"/>
    <lineage>
        <taxon>Eukaryota</taxon>
        <taxon>Metamonada</taxon>
        <taxon>Anaeramoebidae</taxon>
        <taxon>Anaeramoeba</taxon>
    </lineage>
</organism>
<evidence type="ECO:0000256" key="4">
    <source>
        <dbReference type="ARBA" id="ARBA00023136"/>
    </source>
</evidence>
<comment type="subcellular location">
    <subcellularLocation>
        <location evidence="1">Membrane</location>
        <topology evidence="1">Multi-pass membrane protein</topology>
    </subcellularLocation>
</comment>
<feature type="transmembrane region" description="Helical" evidence="9">
    <location>
        <begin position="482"/>
        <end position="501"/>
    </location>
</feature>
<dbReference type="Pfam" id="PF05978">
    <property type="entry name" value="UNC-93"/>
    <property type="match status" value="1"/>
</dbReference>